<geneLocation type="plasmid" evidence="1">
    <name>pSSII-1</name>
</geneLocation>
<proteinExistence type="predicted"/>
<reference evidence="1" key="1">
    <citation type="submission" date="2020-02" db="EMBL/GenBank/DDBJ databases">
        <authorList>
            <person name="Hu X."/>
            <person name="Yuan Z."/>
            <person name="Cheng J."/>
            <person name="Geng P."/>
        </authorList>
    </citation>
    <scope>NUCLEOTIDE SEQUENCE</scope>
    <source>
        <strain evidence="1">SSII-1</strain>
        <plasmid evidence="1">pSSII-1</plasmid>
    </source>
</reference>
<accession>A0A6H0A0B3</accession>
<organism evidence="1">
    <name type="scientific">Lysinibacillus sphaericus</name>
    <name type="common">Bacillus sphaericus</name>
    <dbReference type="NCBI Taxonomy" id="1421"/>
    <lineage>
        <taxon>Bacteria</taxon>
        <taxon>Bacillati</taxon>
        <taxon>Bacillota</taxon>
        <taxon>Bacilli</taxon>
        <taxon>Bacillales</taxon>
        <taxon>Bacillaceae</taxon>
        <taxon>Lysinibacillus</taxon>
    </lineage>
</organism>
<name>A0A6H0A0B3_LYSSH</name>
<dbReference type="RefSeq" id="WP_031417316.1">
    <property type="nucleotide sequence ID" value="NZ_CP064071.1"/>
</dbReference>
<protein>
    <submittedName>
        <fullName evidence="1">Uncharacterized protein</fullName>
    </submittedName>
</protein>
<dbReference type="EMBL" id="MT075580">
    <property type="protein sequence ID" value="QIS31235.1"/>
    <property type="molecule type" value="Genomic_DNA"/>
</dbReference>
<dbReference type="AlphaFoldDB" id="A0A6H0A0B3"/>
<keyword evidence="1" id="KW-0614">Plasmid</keyword>
<evidence type="ECO:0000313" key="1">
    <source>
        <dbReference type="EMBL" id="QIS31235.1"/>
    </source>
</evidence>
<sequence length="183" mass="20791">MSYDSIKEKIQAPFPPGTVQVKEQNKKAYIPAQVYWNRLDEVAGPMVNWSIKSVDIAESHVIVIGTLHIAEVSRDGIGYNSFKDEHLIKAAISSAESEAFRNACDKYKMGWGDLAPYRTWSDNPGINIEKVTPTIQGDSYERKCLKCKKILDKQDNIFLEIHSIRQNYCSEHVPQYLIKRNGG</sequence>